<name>A0A8J2HIZ4_COTCN</name>
<evidence type="ECO:0000313" key="2">
    <source>
        <dbReference type="Proteomes" id="UP000786811"/>
    </source>
</evidence>
<keyword evidence="2" id="KW-1185">Reference proteome</keyword>
<comment type="caution">
    <text evidence="1">The sequence shown here is derived from an EMBL/GenBank/DDBJ whole genome shotgun (WGS) entry which is preliminary data.</text>
</comment>
<reference evidence="1" key="1">
    <citation type="submission" date="2021-04" db="EMBL/GenBank/DDBJ databases">
        <authorList>
            <person name="Chebbi M.A.C M."/>
        </authorList>
    </citation>
    <scope>NUCLEOTIDE SEQUENCE</scope>
</reference>
<accession>A0A8J2HIZ4</accession>
<gene>
    <name evidence="1" type="ORF">HICCMSTLAB_LOCUS11227</name>
</gene>
<protein>
    <submittedName>
        <fullName evidence="1">Uncharacterized protein</fullName>
    </submittedName>
</protein>
<organism evidence="1 2">
    <name type="scientific">Cotesia congregata</name>
    <name type="common">Parasitoid wasp</name>
    <name type="synonym">Apanteles congregatus</name>
    <dbReference type="NCBI Taxonomy" id="51543"/>
    <lineage>
        <taxon>Eukaryota</taxon>
        <taxon>Metazoa</taxon>
        <taxon>Ecdysozoa</taxon>
        <taxon>Arthropoda</taxon>
        <taxon>Hexapoda</taxon>
        <taxon>Insecta</taxon>
        <taxon>Pterygota</taxon>
        <taxon>Neoptera</taxon>
        <taxon>Endopterygota</taxon>
        <taxon>Hymenoptera</taxon>
        <taxon>Apocrita</taxon>
        <taxon>Ichneumonoidea</taxon>
        <taxon>Braconidae</taxon>
        <taxon>Microgastrinae</taxon>
        <taxon>Cotesia</taxon>
    </lineage>
</organism>
<sequence>MVEKLLQANNYPRSDLSNIRTTAGNNIWTCSRFPYIIGLSLRTGSLFRHTNCKLVFYNLFKVKNLYSEVKDKLRRMTNRVWYI</sequence>
<dbReference type="AlphaFoldDB" id="A0A8J2HIZ4"/>
<dbReference type="EMBL" id="CAJNRD030001123">
    <property type="protein sequence ID" value="CAG5102874.1"/>
    <property type="molecule type" value="Genomic_DNA"/>
</dbReference>
<evidence type="ECO:0000313" key="1">
    <source>
        <dbReference type="EMBL" id="CAG5102874.1"/>
    </source>
</evidence>
<dbReference type="Proteomes" id="UP000786811">
    <property type="component" value="Unassembled WGS sequence"/>
</dbReference>
<proteinExistence type="predicted"/>
<dbReference type="OrthoDB" id="10034600at2759"/>